<dbReference type="RefSeq" id="WP_162362143.1">
    <property type="nucleotide sequence ID" value="NZ_CP047591.1"/>
</dbReference>
<evidence type="ECO:0000313" key="4">
    <source>
        <dbReference type="EMBL" id="QHI72373.1"/>
    </source>
</evidence>
<accession>A0A6P1MGR3</accession>
<proteinExistence type="predicted"/>
<keyword evidence="1 2" id="KW-0238">DNA-binding</keyword>
<dbReference type="InterPro" id="IPR009057">
    <property type="entry name" value="Homeodomain-like_sf"/>
</dbReference>
<feature type="domain" description="HTH tetR-type" evidence="3">
    <location>
        <begin position="11"/>
        <end position="71"/>
    </location>
</feature>
<dbReference type="Pfam" id="PF14278">
    <property type="entry name" value="TetR_C_8"/>
    <property type="match status" value="1"/>
</dbReference>
<evidence type="ECO:0000256" key="2">
    <source>
        <dbReference type="PROSITE-ProRule" id="PRU00335"/>
    </source>
</evidence>
<feature type="DNA-binding region" description="H-T-H motif" evidence="2">
    <location>
        <begin position="34"/>
        <end position="53"/>
    </location>
</feature>
<dbReference type="GO" id="GO:0003677">
    <property type="term" value="F:DNA binding"/>
    <property type="evidence" value="ECO:0007669"/>
    <property type="project" value="UniProtKB-UniRule"/>
</dbReference>
<name>A0A6P1MGR3_9FIRM</name>
<dbReference type="AlphaFoldDB" id="A0A6P1MGR3"/>
<dbReference type="InterPro" id="IPR039532">
    <property type="entry name" value="TetR_C_Firmicutes"/>
</dbReference>
<evidence type="ECO:0000313" key="5">
    <source>
        <dbReference type="Proteomes" id="UP000463883"/>
    </source>
</evidence>
<dbReference type="Gene3D" id="1.10.357.10">
    <property type="entry name" value="Tetracycline Repressor, domain 2"/>
    <property type="match status" value="1"/>
</dbReference>
<evidence type="ECO:0000256" key="1">
    <source>
        <dbReference type="ARBA" id="ARBA00023125"/>
    </source>
</evidence>
<dbReference type="PANTHER" id="PTHR43479">
    <property type="entry name" value="ACREF/ENVCD OPERON REPRESSOR-RELATED"/>
    <property type="match status" value="1"/>
</dbReference>
<dbReference type="PROSITE" id="PS50977">
    <property type="entry name" value="HTH_TETR_2"/>
    <property type="match status" value="1"/>
</dbReference>
<dbReference type="PANTHER" id="PTHR43479:SF7">
    <property type="entry name" value="TETR-FAMILY TRANSCRIPTIONAL REGULATOR"/>
    <property type="match status" value="1"/>
</dbReference>
<dbReference type="Proteomes" id="UP000463883">
    <property type="component" value="Chromosome"/>
</dbReference>
<organism evidence="4 5">
    <name type="scientific">Aminipila terrae</name>
    <dbReference type="NCBI Taxonomy" id="2697030"/>
    <lineage>
        <taxon>Bacteria</taxon>
        <taxon>Bacillati</taxon>
        <taxon>Bacillota</taxon>
        <taxon>Clostridia</taxon>
        <taxon>Peptostreptococcales</taxon>
        <taxon>Anaerovoracaceae</taxon>
        <taxon>Aminipila</taxon>
    </lineage>
</organism>
<protein>
    <submittedName>
        <fullName evidence="4">TetR/AcrR family transcriptional regulator</fullName>
    </submittedName>
</protein>
<dbReference type="SUPFAM" id="SSF46689">
    <property type="entry name" value="Homeodomain-like"/>
    <property type="match status" value="1"/>
</dbReference>
<keyword evidence="5" id="KW-1185">Reference proteome</keyword>
<dbReference type="InterPro" id="IPR050624">
    <property type="entry name" value="HTH-type_Tx_Regulator"/>
</dbReference>
<dbReference type="KEGG" id="amic:Ami3637_08125"/>
<dbReference type="InterPro" id="IPR001647">
    <property type="entry name" value="HTH_TetR"/>
</dbReference>
<dbReference type="EMBL" id="CP047591">
    <property type="protein sequence ID" value="QHI72373.1"/>
    <property type="molecule type" value="Genomic_DNA"/>
</dbReference>
<gene>
    <name evidence="4" type="ORF">Ami3637_08125</name>
</gene>
<sequence length="188" mass="22175">MNKQRNDRRIRRTKKTLIDALTVLMSQKRINKITVTELTELADVNRSTFYLYYKDVYDMVEKVESELLEDFLEAFNKCFNKYYKCDAAYNNLLSFFTFLFEFVRSNSKMCKILLGPDGDYAFLEKLKSIIKSQPGFESDEHNLKLQYYDPFIISGCIGIIQEWLDNDMKESPKAMAIMVLELTQNELL</sequence>
<evidence type="ECO:0000259" key="3">
    <source>
        <dbReference type="PROSITE" id="PS50977"/>
    </source>
</evidence>
<reference evidence="4 5" key="1">
    <citation type="submission" date="2020-01" db="EMBL/GenBank/DDBJ databases">
        <title>Genomic analysis of Aminipila sp. CBA3637.</title>
        <authorList>
            <person name="Kim Y.B."/>
            <person name="Roh S.W."/>
        </authorList>
    </citation>
    <scope>NUCLEOTIDE SEQUENCE [LARGE SCALE GENOMIC DNA]</scope>
    <source>
        <strain evidence="4 5">CBA3637</strain>
    </source>
</reference>